<comment type="caution">
    <text evidence="1">The sequence shown here is derived from an EMBL/GenBank/DDBJ whole genome shotgun (WGS) entry which is preliminary data.</text>
</comment>
<dbReference type="InterPro" id="IPR036514">
    <property type="entry name" value="SGNH_hydro_sf"/>
</dbReference>
<dbReference type="GO" id="GO:0016788">
    <property type="term" value="F:hydrolase activity, acting on ester bonds"/>
    <property type="evidence" value="ECO:0007669"/>
    <property type="project" value="UniProtKB-ARBA"/>
</dbReference>
<sequence length="311" mass="34355">MVLLGLGLYAFWHSGAKRAASAALTGAFSQPLAAPEGALAVYHLGHSLVGRDMPAMLAQLAEAGGIGAHRYDSQLGWGTSLREHYEPDLPINGFEAENDHPRYRDAEEALASGEYDAVVLTEMVEIKDAVKYHKSAQYLQRWAARARAGNPDVRLYLYETWHHVDDPEGWLARLEDDLERYWLGEILGPALAKEPATPIHVIPAGQVMAEFTRRAEAGEAGVAFSREDLFARREDGTLDTIHVNDLGAYLVALTHYAVLYHRDPRGLAHQLRRADGQAAVAPEAALAKLMQETVWDVVTKMPMTGLRRERG</sequence>
<name>A0A348W8V5_9RHOB</name>
<dbReference type="AlphaFoldDB" id="A0A348W8V5"/>
<accession>A0A348W8V5</accession>
<organism evidence="1 2">
    <name type="scientific">Roseovarius nubinhibens</name>
    <dbReference type="NCBI Taxonomy" id="314263"/>
    <lineage>
        <taxon>Bacteria</taxon>
        <taxon>Pseudomonadati</taxon>
        <taxon>Pseudomonadota</taxon>
        <taxon>Alphaproteobacteria</taxon>
        <taxon>Rhodobacterales</taxon>
        <taxon>Roseobacteraceae</taxon>
        <taxon>Roseovarius</taxon>
    </lineage>
</organism>
<evidence type="ECO:0000313" key="2">
    <source>
        <dbReference type="Proteomes" id="UP000264719"/>
    </source>
</evidence>
<gene>
    <name evidence="1" type="ORF">DCS45_03680</name>
</gene>
<reference evidence="1 2" key="1">
    <citation type="journal article" date="2018" name="Nat. Biotechnol.">
        <title>A standardized bacterial taxonomy based on genome phylogeny substantially revises the tree of life.</title>
        <authorList>
            <person name="Parks D.H."/>
            <person name="Chuvochina M."/>
            <person name="Waite D.W."/>
            <person name="Rinke C."/>
            <person name="Skarshewski A."/>
            <person name="Chaumeil P.A."/>
            <person name="Hugenholtz P."/>
        </authorList>
    </citation>
    <scope>NUCLEOTIDE SEQUENCE [LARGE SCALE GENOMIC DNA]</scope>
    <source>
        <strain evidence="1">UBA9169</strain>
    </source>
</reference>
<dbReference type="Proteomes" id="UP000264719">
    <property type="component" value="Unassembled WGS sequence"/>
</dbReference>
<proteinExistence type="predicted"/>
<evidence type="ECO:0000313" key="1">
    <source>
        <dbReference type="EMBL" id="HAR50967.1"/>
    </source>
</evidence>
<protein>
    <submittedName>
        <fullName evidence="1">Uncharacterized protein</fullName>
    </submittedName>
</protein>
<dbReference type="Gene3D" id="3.40.50.1110">
    <property type="entry name" value="SGNH hydrolase"/>
    <property type="match status" value="1"/>
</dbReference>
<dbReference type="EMBL" id="DMVW01000041">
    <property type="protein sequence ID" value="HAR50967.1"/>
    <property type="molecule type" value="Genomic_DNA"/>
</dbReference>